<dbReference type="AlphaFoldDB" id="W9RX61"/>
<keyword evidence="3" id="KW-1185">Reference proteome</keyword>
<proteinExistence type="predicted"/>
<gene>
    <name evidence="2" type="ORF">L484_024377</name>
</gene>
<feature type="region of interest" description="Disordered" evidence="1">
    <location>
        <begin position="72"/>
        <end position="103"/>
    </location>
</feature>
<accession>W9RX61</accession>
<sequence length="137" mass="14833">MSFHEINDSKSKELSDINALSLSIVLQKLLDENDPSFILLNDNGFSNLDDLSYSDTKENNLDYNKQTKYRARAEEEGGGGVVCRDRKRAKEREGEGANLGEKKRIGHAAAGRAVDDARCGGEEGWVVGGSGGAEEGV</sequence>
<feature type="compositionally biased region" description="Basic and acidic residues" evidence="1">
    <location>
        <begin position="88"/>
        <end position="103"/>
    </location>
</feature>
<dbReference type="EMBL" id="KE345789">
    <property type="protein sequence ID" value="EXC16206.1"/>
    <property type="molecule type" value="Genomic_DNA"/>
</dbReference>
<name>W9RX61_9ROSA</name>
<evidence type="ECO:0000256" key="1">
    <source>
        <dbReference type="SAM" id="MobiDB-lite"/>
    </source>
</evidence>
<protein>
    <submittedName>
        <fullName evidence="2">Uncharacterized protein</fullName>
    </submittedName>
</protein>
<reference evidence="3" key="1">
    <citation type="submission" date="2013-01" db="EMBL/GenBank/DDBJ databases">
        <title>Draft Genome Sequence of a Mulberry Tree, Morus notabilis C.K. Schneid.</title>
        <authorList>
            <person name="He N."/>
            <person name="Zhao S."/>
        </authorList>
    </citation>
    <scope>NUCLEOTIDE SEQUENCE</scope>
</reference>
<evidence type="ECO:0000313" key="3">
    <source>
        <dbReference type="Proteomes" id="UP000030645"/>
    </source>
</evidence>
<evidence type="ECO:0000313" key="2">
    <source>
        <dbReference type="EMBL" id="EXC16206.1"/>
    </source>
</evidence>
<dbReference type="Proteomes" id="UP000030645">
    <property type="component" value="Unassembled WGS sequence"/>
</dbReference>
<organism evidence="2 3">
    <name type="scientific">Morus notabilis</name>
    <dbReference type="NCBI Taxonomy" id="981085"/>
    <lineage>
        <taxon>Eukaryota</taxon>
        <taxon>Viridiplantae</taxon>
        <taxon>Streptophyta</taxon>
        <taxon>Embryophyta</taxon>
        <taxon>Tracheophyta</taxon>
        <taxon>Spermatophyta</taxon>
        <taxon>Magnoliopsida</taxon>
        <taxon>eudicotyledons</taxon>
        <taxon>Gunneridae</taxon>
        <taxon>Pentapetalae</taxon>
        <taxon>rosids</taxon>
        <taxon>fabids</taxon>
        <taxon>Rosales</taxon>
        <taxon>Moraceae</taxon>
        <taxon>Moreae</taxon>
        <taxon>Morus</taxon>
    </lineage>
</organism>